<organism evidence="1">
    <name type="scientific">Arundo donax</name>
    <name type="common">Giant reed</name>
    <name type="synonym">Donax arundinaceus</name>
    <dbReference type="NCBI Taxonomy" id="35708"/>
    <lineage>
        <taxon>Eukaryota</taxon>
        <taxon>Viridiplantae</taxon>
        <taxon>Streptophyta</taxon>
        <taxon>Embryophyta</taxon>
        <taxon>Tracheophyta</taxon>
        <taxon>Spermatophyta</taxon>
        <taxon>Magnoliopsida</taxon>
        <taxon>Liliopsida</taxon>
        <taxon>Poales</taxon>
        <taxon>Poaceae</taxon>
        <taxon>PACMAD clade</taxon>
        <taxon>Arundinoideae</taxon>
        <taxon>Arundineae</taxon>
        <taxon>Arundo</taxon>
    </lineage>
</organism>
<accession>A0A0A9HHC6</accession>
<evidence type="ECO:0000313" key="1">
    <source>
        <dbReference type="EMBL" id="JAE36122.1"/>
    </source>
</evidence>
<protein>
    <submittedName>
        <fullName evidence="1">Uncharacterized protein</fullName>
    </submittedName>
</protein>
<dbReference type="AlphaFoldDB" id="A0A0A9HHC6"/>
<sequence>MVQSSSVISLGAMHKLIMSTRVKQVI</sequence>
<reference evidence="1" key="2">
    <citation type="journal article" date="2015" name="Data Brief">
        <title>Shoot transcriptome of the giant reed, Arundo donax.</title>
        <authorList>
            <person name="Barrero R.A."/>
            <person name="Guerrero F.D."/>
            <person name="Moolhuijzen P."/>
            <person name="Goolsby J.A."/>
            <person name="Tidwell J."/>
            <person name="Bellgard S.E."/>
            <person name="Bellgard M.I."/>
        </authorList>
    </citation>
    <scope>NUCLEOTIDE SEQUENCE</scope>
    <source>
        <tissue evidence="1">Shoot tissue taken approximately 20 cm above the soil surface</tissue>
    </source>
</reference>
<name>A0A0A9HHC6_ARUDO</name>
<proteinExistence type="predicted"/>
<dbReference type="EMBL" id="GBRH01161774">
    <property type="protein sequence ID" value="JAE36122.1"/>
    <property type="molecule type" value="Transcribed_RNA"/>
</dbReference>
<reference evidence="1" key="1">
    <citation type="submission" date="2014-09" db="EMBL/GenBank/DDBJ databases">
        <authorList>
            <person name="Magalhaes I.L.F."/>
            <person name="Oliveira U."/>
            <person name="Santos F.R."/>
            <person name="Vidigal T.H.D.A."/>
            <person name="Brescovit A.D."/>
            <person name="Santos A.J."/>
        </authorList>
    </citation>
    <scope>NUCLEOTIDE SEQUENCE</scope>
    <source>
        <tissue evidence="1">Shoot tissue taken approximately 20 cm above the soil surface</tissue>
    </source>
</reference>